<sequence length="82" mass="9488">MTMHSKYFNLNPSYHFPWDRPRIYISYTINEEEQQGFGAVAGEPITMFLLLGIASTDIDWSMKLDNSCSYEVRSEMVKTARG</sequence>
<organism evidence="1">
    <name type="scientific">Prunus dulcis</name>
    <name type="common">Almond</name>
    <name type="synonym">Amygdalus dulcis</name>
    <dbReference type="NCBI Taxonomy" id="3755"/>
    <lineage>
        <taxon>Eukaryota</taxon>
        <taxon>Viridiplantae</taxon>
        <taxon>Streptophyta</taxon>
        <taxon>Embryophyta</taxon>
        <taxon>Tracheophyta</taxon>
        <taxon>Spermatophyta</taxon>
        <taxon>Magnoliopsida</taxon>
        <taxon>eudicotyledons</taxon>
        <taxon>Gunneridae</taxon>
        <taxon>Pentapetalae</taxon>
        <taxon>rosids</taxon>
        <taxon>fabids</taxon>
        <taxon>Rosales</taxon>
        <taxon>Rosaceae</taxon>
        <taxon>Amygdaloideae</taxon>
        <taxon>Amygdaleae</taxon>
        <taxon>Prunus</taxon>
    </lineage>
</organism>
<evidence type="ECO:0000313" key="1">
    <source>
        <dbReference type="EMBL" id="BBN69506.1"/>
    </source>
</evidence>
<reference evidence="1" key="1">
    <citation type="journal article" date="2019" name="Science">
        <title>Mutation of a bHLH transcription factor allowed almond domestication.</title>
        <authorList>
            <person name="Sanchez-Perez R."/>
            <person name="Pavan S."/>
            <person name="Mazzeo R."/>
            <person name="Moldovan C."/>
            <person name="Aiese Cigliano R."/>
            <person name="Del Cueto J."/>
            <person name="Ricciardi F."/>
            <person name="Lotti C."/>
            <person name="Ricciardi L."/>
            <person name="Dicenta F."/>
            <person name="Lopez-Marques R.L."/>
            <person name="Lindberg Moller B."/>
        </authorList>
    </citation>
    <scope>NUCLEOTIDE SEQUENCE</scope>
</reference>
<proteinExistence type="predicted"/>
<gene>
    <name evidence="1" type="ORF">Prudu_982S000100</name>
</gene>
<accession>A0A5H2Y5K2</accession>
<dbReference type="AlphaFoldDB" id="A0A5H2Y5K2"/>
<name>A0A5H2Y5K2_PRUDU</name>
<protein>
    <submittedName>
        <fullName evidence="1">Uncharacterized protein</fullName>
    </submittedName>
</protein>
<dbReference type="EMBL" id="AP021319">
    <property type="protein sequence ID" value="BBN69506.1"/>
    <property type="molecule type" value="Genomic_DNA"/>
</dbReference>